<keyword evidence="14" id="KW-0378">Hydrolase</keyword>
<proteinExistence type="inferred from homology"/>
<comment type="pathway">
    <text evidence="3">Cell wall biogenesis; peptidoglycan biosynthesis.</text>
</comment>
<dbReference type="EMBL" id="OMOF01000111">
    <property type="protein sequence ID" value="SPF38853.1"/>
    <property type="molecule type" value="Genomic_DNA"/>
</dbReference>
<dbReference type="GO" id="GO:0009252">
    <property type="term" value="P:peptidoglycan biosynthetic process"/>
    <property type="evidence" value="ECO:0007669"/>
    <property type="project" value="UniProtKB-UniPathway"/>
</dbReference>
<evidence type="ECO:0000256" key="3">
    <source>
        <dbReference type="ARBA" id="ARBA00004752"/>
    </source>
</evidence>
<evidence type="ECO:0000256" key="12">
    <source>
        <dbReference type="ARBA" id="ARBA00022679"/>
    </source>
</evidence>
<evidence type="ECO:0000256" key="16">
    <source>
        <dbReference type="ARBA" id="ARBA00022968"/>
    </source>
</evidence>
<dbReference type="GO" id="GO:0008658">
    <property type="term" value="F:penicillin binding"/>
    <property type="evidence" value="ECO:0007669"/>
    <property type="project" value="InterPro"/>
</dbReference>
<evidence type="ECO:0000256" key="1">
    <source>
        <dbReference type="ARBA" id="ARBA00002624"/>
    </source>
</evidence>
<keyword evidence="13" id="KW-0812">Transmembrane</keyword>
<dbReference type="PANTHER" id="PTHR32282:SF11">
    <property type="entry name" value="PENICILLIN-BINDING PROTEIN 1B"/>
    <property type="match status" value="1"/>
</dbReference>
<comment type="similarity">
    <text evidence="4">In the C-terminal section; belongs to the transpeptidase family.</text>
</comment>
<dbReference type="GO" id="GO:0046677">
    <property type="term" value="P:response to antibiotic"/>
    <property type="evidence" value="ECO:0007669"/>
    <property type="project" value="UniProtKB-KW"/>
</dbReference>
<dbReference type="Gene3D" id="1.10.3810.10">
    <property type="entry name" value="Biosynthetic peptidoglycan transglycosylase-like"/>
    <property type="match status" value="1"/>
</dbReference>
<comment type="pathway">
    <text evidence="26">Glycan biosynthesis.</text>
</comment>
<comment type="similarity">
    <text evidence="5">In the N-terminal section; belongs to the glycosyltransferase 51 family.</text>
</comment>
<evidence type="ECO:0000256" key="7">
    <source>
        <dbReference type="ARBA" id="ARBA00018638"/>
    </source>
</evidence>
<evidence type="ECO:0000256" key="23">
    <source>
        <dbReference type="ARBA" id="ARBA00034000"/>
    </source>
</evidence>
<keyword evidence="10" id="KW-0645">Protease</keyword>
<dbReference type="SUPFAM" id="SSF53955">
    <property type="entry name" value="Lysozyme-like"/>
    <property type="match status" value="1"/>
</dbReference>
<gene>
    <name evidence="30" type="ORF">SBF1_1990015</name>
</gene>
<comment type="function">
    <text evidence="1">Cell wall formation. Synthesis of cross-linked peptidoglycan from the lipid intermediates. The enzyme has a penicillin-insensitive transglycosylase N-terminal domain (formation of linear glycan strands) and a penicillin-sensitive transpeptidase C-terminal domain (cross-linking of the peptide subunits).</text>
</comment>
<sequence length="831" mass="90529">MARRSNRSKSKRRVSKLRVLFLILGVLFLIGVASGGFLVAKAYATMPTWDPNDLSNQKQASLVYDKDGNIIAQLHASENRLAVKSQDIPDMVKKTFVAVEDKRFYQEPFGIDPERILSSAIIDILSRSKKEGASTITQELARNAFISDPTTKTFSRKIQEILMSFQLERRYTKDEILTFYLNKIYLGESSYGIETASKTYFGKDVNQLGPEEIALLAGLPQAPSGDDPYYHLDQAKTRRNIVLGVMRDSGIITTADYQKYINEPFTYVANMIKTYGGPQQAVTAVGNYKYPSFVDYIVNQLENQYQLTPDQIYNGGLKIHTTVDGKIQSAAENAFDDPSNFPKGYGSTPVQGAMTIVEPSTGGIVAMAGGRDYKYGNFDRAWQAQRQPVYGPAIEKGGYYPGTVFDDMPVSYDAGNGQTWSPVDDDTATNGYKGLITMRYALEDSVNIYAVKLFNKIGVDYGWSYAKDKFGLPLTEQDKNLTLALGTARVSTLDMASAYAIYANNGLKVTPHAITNVVDLEGNNVINVQIQKDQVIKKTTAYLINDMLRSVVTSGTGYAAKIGNWAVAGKTGTTSLDSAKYGNASGNPDAWFAGYTTDYAGVVWMGYDSDSNGNQYLQEVYGGSYPAQIWRKVMTVALQDKPVQSEFQKPDGIVSGEIDTKSGLLPSSLTPPQFIQNEIAVEGSFPTGVSNIWGEAADGRLKLNLPDRSPSVVWPANEAPYRPVAPIPTSGTSKTATSTNSNNSTTTGSTGSSPTTSAGQPTIGTTIPSTGSTMQTTGQTQTPTPSQNPTSTPSSHQPKATTKTLKKKVSFNISIFHIKNSFHAVRVLKLA</sequence>
<evidence type="ECO:0000256" key="4">
    <source>
        <dbReference type="ARBA" id="ARBA00007090"/>
    </source>
</evidence>
<dbReference type="OrthoDB" id="9766909at2"/>
<dbReference type="FunFam" id="1.10.3810.10:FF:000001">
    <property type="entry name" value="Penicillin-binding protein 1A"/>
    <property type="match status" value="1"/>
</dbReference>
<feature type="domain" description="Glycosyl transferase family 51" evidence="29">
    <location>
        <begin position="68"/>
        <end position="246"/>
    </location>
</feature>
<evidence type="ECO:0000256" key="11">
    <source>
        <dbReference type="ARBA" id="ARBA00022676"/>
    </source>
</evidence>
<dbReference type="GO" id="GO:0008955">
    <property type="term" value="F:peptidoglycan glycosyltransferase activity"/>
    <property type="evidence" value="ECO:0007669"/>
    <property type="project" value="UniProtKB-EC"/>
</dbReference>
<reference evidence="31" key="1">
    <citation type="submission" date="2018-02" db="EMBL/GenBank/DDBJ databases">
        <authorList>
            <person name="Hausmann B."/>
        </authorList>
    </citation>
    <scope>NUCLEOTIDE SEQUENCE [LARGE SCALE GENOMIC DNA]</scope>
    <source>
        <strain evidence="31">Peat soil MAG SbF1</strain>
    </source>
</reference>
<evidence type="ECO:0000256" key="22">
    <source>
        <dbReference type="ARBA" id="ARBA00023316"/>
    </source>
</evidence>
<dbReference type="InterPro" id="IPR036950">
    <property type="entry name" value="PBP_transglycosylase"/>
</dbReference>
<keyword evidence="11" id="KW-0328">Glycosyltransferase</keyword>
<evidence type="ECO:0000256" key="10">
    <source>
        <dbReference type="ARBA" id="ARBA00022670"/>
    </source>
</evidence>
<name>A0A2U3KGT3_9FIRM</name>
<dbReference type="InterPro" id="IPR012338">
    <property type="entry name" value="Beta-lactam/transpept-like"/>
</dbReference>
<feature type="region of interest" description="Disordered" evidence="27">
    <location>
        <begin position="712"/>
        <end position="801"/>
    </location>
</feature>
<evidence type="ECO:0000256" key="14">
    <source>
        <dbReference type="ARBA" id="ARBA00022801"/>
    </source>
</evidence>
<evidence type="ECO:0000259" key="28">
    <source>
        <dbReference type="Pfam" id="PF00905"/>
    </source>
</evidence>
<keyword evidence="15" id="KW-0133">Cell shape</keyword>
<evidence type="ECO:0000256" key="5">
    <source>
        <dbReference type="ARBA" id="ARBA00007739"/>
    </source>
</evidence>
<evidence type="ECO:0000256" key="18">
    <source>
        <dbReference type="ARBA" id="ARBA00022989"/>
    </source>
</evidence>
<evidence type="ECO:0000256" key="2">
    <source>
        <dbReference type="ARBA" id="ARBA00004401"/>
    </source>
</evidence>
<evidence type="ECO:0000256" key="9">
    <source>
        <dbReference type="ARBA" id="ARBA00022645"/>
    </source>
</evidence>
<dbReference type="AlphaFoldDB" id="A0A2U3KGT3"/>
<dbReference type="NCBIfam" id="TIGR02074">
    <property type="entry name" value="PBP_1a_fam"/>
    <property type="match status" value="1"/>
</dbReference>
<keyword evidence="22" id="KW-0961">Cell wall biogenesis/degradation</keyword>
<dbReference type="GO" id="GO:0071555">
    <property type="term" value="P:cell wall organization"/>
    <property type="evidence" value="ECO:0007669"/>
    <property type="project" value="UniProtKB-KW"/>
</dbReference>
<dbReference type="InterPro" id="IPR001460">
    <property type="entry name" value="PCN-bd_Tpept"/>
</dbReference>
<keyword evidence="8" id="KW-1003">Cell membrane</keyword>
<keyword evidence="12" id="KW-0808">Transferase</keyword>
<evidence type="ECO:0000256" key="27">
    <source>
        <dbReference type="SAM" id="MobiDB-lite"/>
    </source>
</evidence>
<dbReference type="Proteomes" id="UP000238916">
    <property type="component" value="Unassembled WGS sequence"/>
</dbReference>
<dbReference type="EC" id="2.4.99.28" evidence="24"/>
<dbReference type="GO" id="GO:0030288">
    <property type="term" value="C:outer membrane-bounded periplasmic space"/>
    <property type="evidence" value="ECO:0007669"/>
    <property type="project" value="TreeGrafter"/>
</dbReference>
<dbReference type="InterPro" id="IPR050396">
    <property type="entry name" value="Glycosyltr_51/Transpeptidase"/>
</dbReference>
<comment type="catalytic activity">
    <reaction evidence="23">
        <text>Preferential cleavage: (Ac)2-L-Lys-D-Ala-|-D-Ala. Also transpeptidation of peptidyl-alanyl moieties that are N-acyl substituents of D-alanine.</text>
        <dbReference type="EC" id="3.4.16.4"/>
    </reaction>
</comment>
<keyword evidence="19" id="KW-0472">Membrane</keyword>
<keyword evidence="9" id="KW-0121">Carboxypeptidase</keyword>
<dbReference type="InterPro" id="IPR023346">
    <property type="entry name" value="Lysozyme-like_dom_sf"/>
</dbReference>
<evidence type="ECO:0000256" key="25">
    <source>
        <dbReference type="ARBA" id="ARBA00049902"/>
    </source>
</evidence>
<dbReference type="Pfam" id="PF00912">
    <property type="entry name" value="Transgly"/>
    <property type="match status" value="1"/>
</dbReference>
<keyword evidence="16" id="KW-0735">Signal-anchor</keyword>
<dbReference type="InterPro" id="IPR001264">
    <property type="entry name" value="Glyco_trans_51"/>
</dbReference>
<evidence type="ECO:0000256" key="20">
    <source>
        <dbReference type="ARBA" id="ARBA00023251"/>
    </source>
</evidence>
<comment type="catalytic activity">
    <reaction evidence="25">
        <text>[GlcNAc-(1-&gt;4)-Mur2Ac(oyl-L-Ala-gamma-D-Glu-L-Lys-D-Ala-D-Ala)](n)-di-trans,octa-cis-undecaprenyl diphosphate + beta-D-GlcNAc-(1-&gt;4)-Mur2Ac(oyl-L-Ala-gamma-D-Glu-L-Lys-D-Ala-D-Ala)-di-trans,octa-cis-undecaprenyl diphosphate = [GlcNAc-(1-&gt;4)-Mur2Ac(oyl-L-Ala-gamma-D-Glu-L-Lys-D-Ala-D-Ala)](n+1)-di-trans,octa-cis-undecaprenyl diphosphate + di-trans,octa-cis-undecaprenyl diphosphate + H(+)</text>
        <dbReference type="Rhea" id="RHEA:23708"/>
        <dbReference type="Rhea" id="RHEA-COMP:9602"/>
        <dbReference type="Rhea" id="RHEA-COMP:9603"/>
        <dbReference type="ChEBI" id="CHEBI:15378"/>
        <dbReference type="ChEBI" id="CHEBI:58405"/>
        <dbReference type="ChEBI" id="CHEBI:60033"/>
        <dbReference type="ChEBI" id="CHEBI:78435"/>
        <dbReference type="EC" id="2.4.99.28"/>
    </reaction>
</comment>
<evidence type="ECO:0000256" key="21">
    <source>
        <dbReference type="ARBA" id="ARBA00023268"/>
    </source>
</evidence>
<evidence type="ECO:0000256" key="15">
    <source>
        <dbReference type="ARBA" id="ARBA00022960"/>
    </source>
</evidence>
<keyword evidence="18" id="KW-1133">Transmembrane helix</keyword>
<evidence type="ECO:0000256" key="26">
    <source>
        <dbReference type="ARBA" id="ARBA00060592"/>
    </source>
</evidence>
<dbReference type="UniPathway" id="UPA00219"/>
<feature type="domain" description="Penicillin-binding protein transpeptidase" evidence="28">
    <location>
        <begin position="352"/>
        <end position="634"/>
    </location>
</feature>
<dbReference type="GO" id="GO:0008360">
    <property type="term" value="P:regulation of cell shape"/>
    <property type="evidence" value="ECO:0007669"/>
    <property type="project" value="UniProtKB-KW"/>
</dbReference>
<evidence type="ECO:0000256" key="24">
    <source>
        <dbReference type="ARBA" id="ARBA00044770"/>
    </source>
</evidence>
<evidence type="ECO:0000256" key="13">
    <source>
        <dbReference type="ARBA" id="ARBA00022692"/>
    </source>
</evidence>
<evidence type="ECO:0000313" key="31">
    <source>
        <dbReference type="Proteomes" id="UP000238916"/>
    </source>
</evidence>
<keyword evidence="21" id="KW-0511">Multifunctional enzyme</keyword>
<evidence type="ECO:0000259" key="29">
    <source>
        <dbReference type="Pfam" id="PF00912"/>
    </source>
</evidence>
<dbReference type="Pfam" id="PF00905">
    <property type="entry name" value="Transpeptidase"/>
    <property type="match status" value="1"/>
</dbReference>
<keyword evidence="17" id="KW-0573">Peptidoglycan synthesis</keyword>
<evidence type="ECO:0000256" key="8">
    <source>
        <dbReference type="ARBA" id="ARBA00022475"/>
    </source>
</evidence>
<protein>
    <recommendedName>
        <fullName evidence="7">Penicillin-binding protein 1A</fullName>
        <ecNumber evidence="24">2.4.99.28</ecNumber>
        <ecNumber evidence="6">3.4.16.4</ecNumber>
    </recommendedName>
</protein>
<accession>A0A2U3KGT3</accession>
<feature type="compositionally biased region" description="Low complexity" evidence="27">
    <location>
        <begin position="729"/>
        <end position="798"/>
    </location>
</feature>
<evidence type="ECO:0000256" key="6">
    <source>
        <dbReference type="ARBA" id="ARBA00012448"/>
    </source>
</evidence>
<organism evidence="30 31">
    <name type="scientific">Candidatus Desulfosporosinus infrequens</name>
    <dbReference type="NCBI Taxonomy" id="2043169"/>
    <lineage>
        <taxon>Bacteria</taxon>
        <taxon>Bacillati</taxon>
        <taxon>Bacillota</taxon>
        <taxon>Clostridia</taxon>
        <taxon>Eubacteriales</taxon>
        <taxon>Desulfitobacteriaceae</taxon>
        <taxon>Desulfosporosinus</taxon>
    </lineage>
</organism>
<evidence type="ECO:0000313" key="30">
    <source>
        <dbReference type="EMBL" id="SPF38853.1"/>
    </source>
</evidence>
<dbReference type="Gene3D" id="3.40.710.10">
    <property type="entry name" value="DD-peptidase/beta-lactamase superfamily"/>
    <property type="match status" value="1"/>
</dbReference>
<dbReference type="GO" id="GO:0005886">
    <property type="term" value="C:plasma membrane"/>
    <property type="evidence" value="ECO:0007669"/>
    <property type="project" value="UniProtKB-SubCell"/>
</dbReference>
<comment type="subcellular location">
    <subcellularLocation>
        <location evidence="2">Cell membrane</location>
        <topology evidence="2">Single-pass type II membrane protein</topology>
    </subcellularLocation>
</comment>
<dbReference type="GO" id="GO:0006508">
    <property type="term" value="P:proteolysis"/>
    <property type="evidence" value="ECO:0007669"/>
    <property type="project" value="UniProtKB-KW"/>
</dbReference>
<keyword evidence="20" id="KW-0046">Antibiotic resistance</keyword>
<evidence type="ECO:0000256" key="17">
    <source>
        <dbReference type="ARBA" id="ARBA00022984"/>
    </source>
</evidence>
<dbReference type="GO" id="GO:0009002">
    <property type="term" value="F:serine-type D-Ala-D-Ala carboxypeptidase activity"/>
    <property type="evidence" value="ECO:0007669"/>
    <property type="project" value="UniProtKB-EC"/>
</dbReference>
<dbReference type="EC" id="3.4.16.4" evidence="6"/>
<dbReference type="PANTHER" id="PTHR32282">
    <property type="entry name" value="BINDING PROTEIN TRANSPEPTIDASE, PUTATIVE-RELATED"/>
    <property type="match status" value="1"/>
</dbReference>
<evidence type="ECO:0000256" key="19">
    <source>
        <dbReference type="ARBA" id="ARBA00023136"/>
    </source>
</evidence>
<dbReference type="SUPFAM" id="SSF56601">
    <property type="entry name" value="beta-lactamase/transpeptidase-like"/>
    <property type="match status" value="1"/>
</dbReference>